<dbReference type="GO" id="GO:0051301">
    <property type="term" value="P:cell division"/>
    <property type="evidence" value="ECO:0007669"/>
    <property type="project" value="UniProtKB-KW"/>
</dbReference>
<keyword evidence="3" id="KW-0963">Cytoplasm</keyword>
<dbReference type="PANTHER" id="PTHR10623">
    <property type="entry name" value="MICROTUBULE-ASSOCIATED PROTEIN RP/EB FAMILY MEMBER"/>
    <property type="match status" value="1"/>
</dbReference>
<evidence type="ECO:0000256" key="7">
    <source>
        <dbReference type="ARBA" id="ARBA00023212"/>
    </source>
</evidence>
<evidence type="ECO:0000259" key="12">
    <source>
        <dbReference type="PROSITE" id="PS50021"/>
    </source>
</evidence>
<name>A0A1S2YYD1_CICAR</name>
<evidence type="ECO:0000256" key="9">
    <source>
        <dbReference type="ARBA" id="ARBA00060413"/>
    </source>
</evidence>
<dbReference type="Gene3D" id="1.20.5.1430">
    <property type="match status" value="1"/>
</dbReference>
<dbReference type="GeneID" id="101507558"/>
<dbReference type="InterPro" id="IPR001715">
    <property type="entry name" value="CH_dom"/>
</dbReference>
<dbReference type="GO" id="GO:0005874">
    <property type="term" value="C:microtubule"/>
    <property type="evidence" value="ECO:0007669"/>
    <property type="project" value="UniProtKB-KW"/>
</dbReference>
<evidence type="ECO:0000256" key="5">
    <source>
        <dbReference type="ARBA" id="ARBA00022701"/>
    </source>
</evidence>
<dbReference type="InterPro" id="IPR036133">
    <property type="entry name" value="EB1_C_sf"/>
</dbReference>
<reference evidence="14" key="1">
    <citation type="journal article" date="2013" name="Nat. Biotechnol.">
        <title>Draft genome sequence of chickpea (Cicer arietinum) provides a resource for trait improvement.</title>
        <authorList>
            <person name="Varshney R.K."/>
            <person name="Song C."/>
            <person name="Saxena R.K."/>
            <person name="Azam S."/>
            <person name="Yu S."/>
            <person name="Sharpe A.G."/>
            <person name="Cannon S."/>
            <person name="Baek J."/>
            <person name="Rosen B.D."/>
            <person name="Tar'an B."/>
            <person name="Millan T."/>
            <person name="Zhang X."/>
            <person name="Ramsay L.D."/>
            <person name="Iwata A."/>
            <person name="Wang Y."/>
            <person name="Nelson W."/>
            <person name="Farmer A.D."/>
            <person name="Gaur P.M."/>
            <person name="Soderlund C."/>
            <person name="Penmetsa R.V."/>
            <person name="Xu C."/>
            <person name="Bharti A.K."/>
            <person name="He W."/>
            <person name="Winter P."/>
            <person name="Zhao S."/>
            <person name="Hane J.K."/>
            <person name="Carrasquilla-Garcia N."/>
            <person name="Condie J.A."/>
            <person name="Upadhyaya H.D."/>
            <person name="Luo M.C."/>
            <person name="Thudi M."/>
            <person name="Gowda C.L."/>
            <person name="Singh N.P."/>
            <person name="Lichtenzveig J."/>
            <person name="Gali K.K."/>
            <person name="Rubio J."/>
            <person name="Nadarajan N."/>
            <person name="Dolezel J."/>
            <person name="Bansal K.C."/>
            <person name="Xu X."/>
            <person name="Edwards D."/>
            <person name="Zhang G."/>
            <person name="Kahl G."/>
            <person name="Gil J."/>
            <person name="Singh K.B."/>
            <person name="Datta S.K."/>
            <person name="Jackson S.A."/>
            <person name="Wang J."/>
            <person name="Cook D.R."/>
        </authorList>
    </citation>
    <scope>NUCLEOTIDE SEQUENCE [LARGE SCALE GENOMIC DNA]</scope>
    <source>
        <strain evidence="14">cv. CDC Frontier</strain>
    </source>
</reference>
<reference evidence="15" key="2">
    <citation type="submission" date="2025-08" db="UniProtKB">
        <authorList>
            <consortium name="RefSeq"/>
        </authorList>
    </citation>
    <scope>IDENTIFICATION</scope>
    <source>
        <tissue evidence="15">Etiolated seedlings</tissue>
    </source>
</reference>
<dbReference type="SUPFAM" id="SSF47576">
    <property type="entry name" value="Calponin-homology domain, CH-domain"/>
    <property type="match status" value="1"/>
</dbReference>
<dbReference type="InterPro" id="IPR036872">
    <property type="entry name" value="CH_dom_sf"/>
</dbReference>
<feature type="compositionally biased region" description="Polar residues" evidence="11">
    <location>
        <begin position="145"/>
        <end position="160"/>
    </location>
</feature>
<feature type="domain" description="EB1 C-terminal" evidence="13">
    <location>
        <begin position="184"/>
        <end position="254"/>
    </location>
</feature>
<dbReference type="Gene3D" id="1.10.418.10">
    <property type="entry name" value="Calponin-like domain"/>
    <property type="match status" value="1"/>
</dbReference>
<dbReference type="Proteomes" id="UP000087171">
    <property type="component" value="Chromosome Ca8"/>
</dbReference>
<dbReference type="OrthoDB" id="2119228at2759"/>
<feature type="region of interest" description="Disordered" evidence="11">
    <location>
        <begin position="279"/>
        <end position="328"/>
    </location>
</feature>
<comment type="similarity">
    <text evidence="2">Belongs to the MAPRE family.</text>
</comment>
<dbReference type="PROSITE" id="PS50021">
    <property type="entry name" value="CH"/>
    <property type="match status" value="1"/>
</dbReference>
<feature type="domain" description="Calponin-homology (CH)" evidence="12">
    <location>
        <begin position="13"/>
        <end position="115"/>
    </location>
</feature>
<dbReference type="InterPro" id="IPR004953">
    <property type="entry name" value="EB1_C"/>
</dbReference>
<proteinExistence type="inferred from homology"/>
<sequence>MATNIGIMDAAYFVGRSEILAWINSTLQLNLSKVEEACSGAVHCQLLDAAHPGIVPMHKVNFDAKNEYEMIQNYKVLQDVFNKLKITKHIEVNKLVKGRPLDNLEFMQWMKRYCDSVNSGQHNYNPLERREVCKGGREVSKKSAHSQPSNKGGSTAQRPPSSHARRNDVSSTGNPANQAAKVTRPSPAAAAAPAYDEQITGLKLSIDSLEKERDFYFAKLRDIEILCQTPGIEHSPVFAAIQKILYATDDNGNELAEAQAMISGCLQEPEPLSPIAEVSEEKSSSETHKRKIITNPEFDAAGSANLSPRQRLSDVSDVHHSGSPLMTC</sequence>
<keyword evidence="5 10" id="KW-0493">Microtubule</keyword>
<dbReference type="PaxDb" id="3827-XP_004511886.1"/>
<feature type="region of interest" description="Disordered" evidence="11">
    <location>
        <begin position="134"/>
        <end position="194"/>
    </location>
</feature>
<dbReference type="PROSITE" id="PS51230">
    <property type="entry name" value="EB1_C"/>
    <property type="match status" value="1"/>
</dbReference>
<evidence type="ECO:0000259" key="13">
    <source>
        <dbReference type="PROSITE" id="PS51230"/>
    </source>
</evidence>
<dbReference type="KEGG" id="cam:101507558"/>
<dbReference type="Pfam" id="PF03271">
    <property type="entry name" value="EB1"/>
    <property type="match status" value="1"/>
</dbReference>
<dbReference type="RefSeq" id="XP_004511886.1">
    <property type="nucleotide sequence ID" value="XM_004511829.3"/>
</dbReference>
<dbReference type="GO" id="GO:0005819">
    <property type="term" value="C:spindle"/>
    <property type="evidence" value="ECO:0007669"/>
    <property type="project" value="UniProtKB-SubCell"/>
</dbReference>
<dbReference type="InterPro" id="IPR027328">
    <property type="entry name" value="MAPRE"/>
</dbReference>
<gene>
    <name evidence="15" type="primary">LOC101507558</name>
</gene>
<dbReference type="GO" id="GO:0008017">
    <property type="term" value="F:microtubule binding"/>
    <property type="evidence" value="ECO:0007669"/>
    <property type="project" value="InterPro"/>
</dbReference>
<evidence type="ECO:0000256" key="1">
    <source>
        <dbReference type="ARBA" id="ARBA00004186"/>
    </source>
</evidence>
<dbReference type="eggNOG" id="KOG3000">
    <property type="taxonomic scope" value="Eukaryota"/>
</dbReference>
<evidence type="ECO:0000256" key="4">
    <source>
        <dbReference type="ARBA" id="ARBA00022618"/>
    </source>
</evidence>
<comment type="subcellular location">
    <subcellularLocation>
        <location evidence="9">Cytoplasm</location>
        <location evidence="9">Cytoskeleton</location>
        <location evidence="9">Phragmoplast</location>
    </subcellularLocation>
    <subcellularLocation>
        <location evidence="1">Cytoplasm</location>
        <location evidence="1">Cytoskeleton</location>
        <location evidence="1">Spindle</location>
    </subcellularLocation>
</comment>
<dbReference type="GO" id="GO:0009652">
    <property type="term" value="P:thigmotropism"/>
    <property type="evidence" value="ECO:0007669"/>
    <property type="project" value="UniProtKB-ARBA"/>
</dbReference>
<keyword evidence="4" id="KW-0132">Cell division</keyword>
<feature type="compositionally biased region" description="Basic and acidic residues" evidence="11">
    <location>
        <begin position="311"/>
        <end position="320"/>
    </location>
</feature>
<evidence type="ECO:0000256" key="6">
    <source>
        <dbReference type="ARBA" id="ARBA00022776"/>
    </source>
</evidence>
<keyword evidence="6" id="KW-0498">Mitosis</keyword>
<dbReference type="GO" id="GO:0009524">
    <property type="term" value="C:phragmoplast"/>
    <property type="evidence" value="ECO:0007669"/>
    <property type="project" value="UniProtKB-SubCell"/>
</dbReference>
<dbReference type="STRING" id="3827.A0A1S2YYD1"/>
<dbReference type="AlphaFoldDB" id="A0A1S2YYD1"/>
<evidence type="ECO:0000256" key="3">
    <source>
        <dbReference type="ARBA" id="ARBA00022490"/>
    </source>
</evidence>
<protein>
    <submittedName>
        <fullName evidence="15">Microtubule-associated protein RP/EB family member 1C</fullName>
    </submittedName>
</protein>
<keyword evidence="8" id="KW-0131">Cell cycle</keyword>
<accession>A0A1S2YYD1</accession>
<evidence type="ECO:0000313" key="14">
    <source>
        <dbReference type="Proteomes" id="UP000087171"/>
    </source>
</evidence>
<evidence type="ECO:0000256" key="11">
    <source>
        <dbReference type="SAM" id="MobiDB-lite"/>
    </source>
</evidence>
<evidence type="ECO:0000313" key="15">
    <source>
        <dbReference type="RefSeq" id="XP_004511886.1"/>
    </source>
</evidence>
<evidence type="ECO:0000256" key="8">
    <source>
        <dbReference type="ARBA" id="ARBA00023306"/>
    </source>
</evidence>
<dbReference type="SUPFAM" id="SSF140612">
    <property type="entry name" value="EB1 dimerisation domain-like"/>
    <property type="match status" value="1"/>
</dbReference>
<evidence type="ECO:0000256" key="10">
    <source>
        <dbReference type="PROSITE-ProRule" id="PRU00576"/>
    </source>
</evidence>
<keyword evidence="7" id="KW-0206">Cytoskeleton</keyword>
<organism evidence="14 15">
    <name type="scientific">Cicer arietinum</name>
    <name type="common">Chickpea</name>
    <name type="synonym">Garbanzo</name>
    <dbReference type="NCBI Taxonomy" id="3827"/>
    <lineage>
        <taxon>Eukaryota</taxon>
        <taxon>Viridiplantae</taxon>
        <taxon>Streptophyta</taxon>
        <taxon>Embryophyta</taxon>
        <taxon>Tracheophyta</taxon>
        <taxon>Spermatophyta</taxon>
        <taxon>Magnoliopsida</taxon>
        <taxon>eudicotyledons</taxon>
        <taxon>Gunneridae</taxon>
        <taxon>Pentapetalae</taxon>
        <taxon>rosids</taxon>
        <taxon>fabids</taxon>
        <taxon>Fabales</taxon>
        <taxon>Fabaceae</taxon>
        <taxon>Papilionoideae</taxon>
        <taxon>50 kb inversion clade</taxon>
        <taxon>NPAAA clade</taxon>
        <taxon>Hologalegina</taxon>
        <taxon>IRL clade</taxon>
        <taxon>Cicereae</taxon>
        <taxon>Cicer</taxon>
    </lineage>
</organism>
<dbReference type="Pfam" id="PF00307">
    <property type="entry name" value="CH"/>
    <property type="match status" value="1"/>
</dbReference>
<dbReference type="FunFam" id="1.10.418.10:FF:000028">
    <property type="entry name" value="RP/EB family microtubule-associated protein"/>
    <property type="match status" value="1"/>
</dbReference>
<keyword evidence="14" id="KW-1185">Reference proteome</keyword>
<evidence type="ECO:0000256" key="2">
    <source>
        <dbReference type="ARBA" id="ARBA00010729"/>
    </source>
</evidence>